<dbReference type="GO" id="GO:0090729">
    <property type="term" value="F:toxin activity"/>
    <property type="evidence" value="ECO:0007669"/>
    <property type="project" value="UniProtKB-KW"/>
</dbReference>
<evidence type="ECO:0000256" key="8">
    <source>
        <dbReference type="SAM" id="MobiDB-lite"/>
    </source>
</evidence>
<organism evidence="11 12">
    <name type="scientific">Mesorhizobium huakuii</name>
    <dbReference type="NCBI Taxonomy" id="28104"/>
    <lineage>
        <taxon>Bacteria</taxon>
        <taxon>Pseudomonadati</taxon>
        <taxon>Pseudomonadota</taxon>
        <taxon>Alphaproteobacteria</taxon>
        <taxon>Hyphomicrobiales</taxon>
        <taxon>Phyllobacteriaceae</taxon>
        <taxon>Mesorhizobium</taxon>
    </lineage>
</organism>
<feature type="compositionally biased region" description="Polar residues" evidence="8">
    <location>
        <begin position="967"/>
        <end position="978"/>
    </location>
</feature>
<evidence type="ECO:0000259" key="10">
    <source>
        <dbReference type="Pfam" id="PF13946"/>
    </source>
</evidence>
<dbReference type="InterPro" id="IPR038255">
    <property type="entry name" value="PBS_linker_sf"/>
</dbReference>
<feature type="region of interest" description="Disordered" evidence="8">
    <location>
        <begin position="953"/>
        <end position="978"/>
    </location>
</feature>
<dbReference type="PROSITE" id="PS00018">
    <property type="entry name" value="EF_HAND_1"/>
    <property type="match status" value="1"/>
</dbReference>
<dbReference type="Proteomes" id="UP000515465">
    <property type="component" value="Chromosome"/>
</dbReference>
<comment type="subcellular location">
    <subcellularLocation>
        <location evidence="1">Membrane</location>
    </subcellularLocation>
    <subcellularLocation>
        <location evidence="2">Secreted</location>
    </subcellularLocation>
</comment>
<dbReference type="InterPro" id="IPR018511">
    <property type="entry name" value="Hemolysin-typ_Ca-bd_CS"/>
</dbReference>
<feature type="domain" description="Haemolysin-type calcium binding-related" evidence="9">
    <location>
        <begin position="2532"/>
        <end position="2568"/>
    </location>
</feature>
<sequence length="2620" mass="266858">MLVLDADGDGKISRSSEFVFTEWDQTATSDLEALKSVFDTNHNGMLDAGDNRWSEFKIMVDGQLVSLASLGIASIGLTPSGSGQQFTDGSAITGTAQFTRTDGSTGTVGDAILASDANGYIIKSTVVTNGDGSKTTTLGGYDKDGTLAFQNRITVSANGLSTTTQFDDDGNGTYERSQTDVTTITAGVRQRTVSDFNTDGSLASRVTTTTSADKTTVTTALDQDGDGVNDQVQVFVRNVGGSATTTVSEYSLNGTLLRKVATTASADGLTKTVQSDSTGSGVYDLVSTETTFVAGDGTRTKTVAETSSGGTLIDKEQTITSADGRTRTVSHDLDGNGTYETRDVTAITNGANGVSVTTVSSYSSTDVLIGKSVATTSDDGLVKTVSTDLDGDGLFDITSSDVTVVGTGGSLTETQQAKSRDGSLFSSVTTNTSADRKTISIVSDSDGDGHVDAVKTIAVDGAGVTTSIVSAFNPDGSLVGKTFDQTSADGLSLTSKADLNSDGVYDVTVTDVTTTDASSNRTHTVTTTSASGALIGSSAITTSADSLTQTVKDDINTDGTVDRTTVRATVLGGDGSRTVTTTTTSTSGATLARTEVTTSADRKTITTTNDANGDGHADQIQVSVRNADGSTTIAEIDVAISGDYTSKRTTTVSANGLTKTTVSKENSSDYVNQGAIYRIYHSILGRDPDQSGFQNQLSFLESGTSEAALINNFLNSAEFQQKYGSLDNQQFVTLLYQNALGRAPDSAGLSYWVNALNGGTSRAAVAQGIIESAEAHSHNANAELDWVSANAIVTGCAPETVKDSTVLNSDGSKTETLEDFASDGTLLAKRVVTTSGNGLSVTTQRDADGDGVVENKSSDVTVLSADGSTTRTVSALAGTGALIGKTITTVSANDLTSTVQSDLDGNGTVDRTSTTVTTLGADGSKTDTVTVLNAGSVQIARYQTVTSADGKTVTTTRDVNGNGAIDDSSSTARNADGSTTTVNRTYAAGALTSSATKTVSANGLSTTIAADLDGNGAIDQSTTDVTVLNADGSKTETITDFDAAGAVKDKTTIVTSANGLTKTVTWAAVGATTSRSMVDATLLNADGSTTETVDYKKADGSLESRTVKTVSANKLTTTVTKDVNGDGTVDLTTTTVTAVDGSITATTMGPDTTANALGTGAYTTAPSTTSKTTTVSANGLGSTTLYGATSVDYLPDLPSKRTTETTTGADKSTVQIIKAYESTTLTEQTRTTTAGDGLSTTKEWDLNGDGTYDRKETDVTVLNADGSNVHTVNKFEGATQTSSFVTTTSANGLSVTTSLDLYGASPFSQDSTDVTTVDADGSRTRTVTNYKADGSQLSKFITTIPTDGRTITTQEDTDGVVGIDRVTVDDTRVLGDGSVVETVKRSTPAGTLLDSSVTTTSGDGRIISISRDADGDGTVDQTEVTTKAVDGSVTTLITDFSGTNHKLSTTKISTSADGLLTTTQWDFDANGTVDQSRQINVANLGNGITDTKTFDGKGPSNTFFNKTTTYASDDGRSRWTGVDYDASGGGFDNMDSVITMADGSTVEGIHNRNQDASHLIPGVIYWQAAIPANVIIKKSADGLTTNYWYDYGGSGTSPVSVENPSVSGYEVTAVAQAQIDGSVVTQISGHAAWNGPVTQKGILTVSADGMTSTLLKDADNNGTYEHKEVAVTRIDGSIHEIVTDYNASGVVTQTVTIDVSANRQSTSVITANATTGTGTTSSFGVEFVSPGTTNDTITGSAGDDQISAGAGNDTINGGAGDDFIDGGIGADTMNGGAGNDTFVVDNTSDQVVEAASQGTDTVLSSVTYTISDADVENLTLTGTAAINGFGNGSANVLTGNSAANEIRAGGGNDTVNGGGGNDFLIGDDGDDTMVGGTGNDYLNGVNGSDTYVFQRGDGADRIEDFVVTDQITAADTSAAQSLGVSATGIVNTWVGGYIWQTSTNSLLKAIAASGTDTLKLTGGITADDLSFSWGGPGQDNLLVAIAGGPAGDSINLSQYGIAVGKIENLQLDGLGVLNFGVATTVGPMVSGPASTSSAVSVIVDGTAGADILFGLAGAERLNGGAGNDILYGGAGNDVLYGGAGDDTMYGGAGNDYYNGEDGSDRYVFRHGDGSDKIQDFSVVTTTSAADISAAHALGVYAGGVMDTWLGGFVWQSSTNSLSKLVATSGTDTLVLTGGITAEDLSFSWTGVGLDNLVVNIAGGSVGDSIILGQQAIAAARIEKLQLDDLGSMNLFVAPSVGGAVSGTTDADIMFGLGGNETLTGGAGNDVMFGGDGSDILSAGDGNDRLIGGKGNDFLWGEGGDDQYVFRRGDGSDAISNYTWPATALAADVTAASALGVRAGGVVNTWVGGYYWQTASSSLLKASGTGTSTLVLEGGIKADDLSFSWTGLQGEDLSINIAGGPAGDTVSISQEALAAGRVENLQLDGLGPLNFLVARTAGGTVTGSTAADIIFGLGGNETLNGDAGNDILSGGAGNDTLVGGTGNDQYRFRAGDGADTIVESGAYNDNDELDFGSGIDWNELWFSQQGNSLVVSVLGTTDKITVNGWFAGPGNVVETIKSGDGKVLHQSDVATLVAAMAGFDPATSPTGSGIQPNDPRLGDPNQIGTIAAAMQSSWMAA</sequence>
<dbReference type="InterPro" id="IPR025282">
    <property type="entry name" value="DUF4214"/>
</dbReference>
<dbReference type="PRINTS" id="PR00313">
    <property type="entry name" value="CABNDNGRPT"/>
</dbReference>
<dbReference type="Pfam" id="PF06594">
    <property type="entry name" value="HCBP_related"/>
    <property type="match status" value="1"/>
</dbReference>
<gene>
    <name evidence="11" type="ORF">HB778_29245</name>
</gene>
<dbReference type="RefSeq" id="WP_183458960.1">
    <property type="nucleotide sequence ID" value="NZ_CP050296.1"/>
</dbReference>
<dbReference type="GO" id="GO:0016020">
    <property type="term" value="C:membrane"/>
    <property type="evidence" value="ECO:0007669"/>
    <property type="project" value="UniProtKB-SubCell"/>
</dbReference>
<dbReference type="PANTHER" id="PTHR38340:SF1">
    <property type="entry name" value="S-LAYER PROTEIN"/>
    <property type="match status" value="1"/>
</dbReference>
<dbReference type="Gene3D" id="1.10.3130.20">
    <property type="entry name" value="Phycobilisome linker domain"/>
    <property type="match status" value="1"/>
</dbReference>
<dbReference type="InterPro" id="IPR010566">
    <property type="entry name" value="Haemolys_ca-bd"/>
</dbReference>
<evidence type="ECO:0000256" key="3">
    <source>
        <dbReference type="ARBA" id="ARBA00022525"/>
    </source>
</evidence>
<evidence type="ECO:0000313" key="12">
    <source>
        <dbReference type="Proteomes" id="UP000515465"/>
    </source>
</evidence>
<evidence type="ECO:0000256" key="1">
    <source>
        <dbReference type="ARBA" id="ARBA00004370"/>
    </source>
</evidence>
<dbReference type="SUPFAM" id="SSF69318">
    <property type="entry name" value="Integrin alpha N-terminal domain"/>
    <property type="match status" value="1"/>
</dbReference>
<dbReference type="PROSITE" id="PS00330">
    <property type="entry name" value="HEMOLYSIN_CALCIUM"/>
    <property type="match status" value="5"/>
</dbReference>
<feature type="domain" description="DUF4214" evidence="10">
    <location>
        <begin position="711"/>
        <end position="777"/>
    </location>
</feature>
<evidence type="ECO:0000256" key="5">
    <source>
        <dbReference type="ARBA" id="ARBA00022737"/>
    </source>
</evidence>
<protein>
    <submittedName>
        <fullName evidence="11">DUF4214 domain-containing protein</fullName>
    </submittedName>
</protein>
<dbReference type="InterPro" id="IPR003995">
    <property type="entry name" value="RTX_toxin_determinant-A"/>
</dbReference>
<keyword evidence="4" id="KW-0800">Toxin</keyword>
<dbReference type="PRINTS" id="PR01488">
    <property type="entry name" value="RTXTOXINA"/>
</dbReference>
<keyword evidence="7" id="KW-0472">Membrane</keyword>
<dbReference type="EMBL" id="CP050296">
    <property type="protein sequence ID" value="QND60174.1"/>
    <property type="molecule type" value="Genomic_DNA"/>
</dbReference>
<evidence type="ECO:0000256" key="4">
    <source>
        <dbReference type="ARBA" id="ARBA00022656"/>
    </source>
</evidence>
<dbReference type="Pfam" id="PF13946">
    <property type="entry name" value="DUF4214"/>
    <property type="match status" value="1"/>
</dbReference>
<name>A0A7G6T092_9HYPH</name>
<evidence type="ECO:0000313" key="11">
    <source>
        <dbReference type="EMBL" id="QND60174.1"/>
    </source>
</evidence>
<dbReference type="InterPro" id="IPR028994">
    <property type="entry name" value="Integrin_alpha_N"/>
</dbReference>
<dbReference type="SUPFAM" id="SSF51120">
    <property type="entry name" value="beta-Roll"/>
    <property type="match status" value="5"/>
</dbReference>
<dbReference type="PANTHER" id="PTHR38340">
    <property type="entry name" value="S-LAYER PROTEIN"/>
    <property type="match status" value="1"/>
</dbReference>
<dbReference type="InterPro" id="IPR001343">
    <property type="entry name" value="Hemolysn_Ca-bd"/>
</dbReference>
<evidence type="ECO:0000256" key="2">
    <source>
        <dbReference type="ARBA" id="ARBA00004613"/>
    </source>
</evidence>
<dbReference type="InterPro" id="IPR050557">
    <property type="entry name" value="RTX_toxin/Mannuronan_C5-epim"/>
</dbReference>
<evidence type="ECO:0000259" key="9">
    <source>
        <dbReference type="Pfam" id="PF06594"/>
    </source>
</evidence>
<reference evidence="12" key="1">
    <citation type="journal article" date="2020" name="Mol. Plant Microbe">
        <title>Rhizobial microsymbionts of the narrowly endemic Oxytropis species growing in Kamchatka are characterized by significant genetic diversity and possess a set of genes that are associated with T3SS and T6SS secretion systems and can affect the development of symbiosis.</title>
        <authorList>
            <person name="Safronova V."/>
            <person name="Guro P."/>
            <person name="Sazanova A."/>
            <person name="Kuznetsova I."/>
            <person name="Belimov A."/>
            <person name="Yakubov V."/>
            <person name="Chirak E."/>
            <person name="Afonin A."/>
            <person name="Gogolev Y."/>
            <person name="Andronov E."/>
            <person name="Tikhonovich I."/>
        </authorList>
    </citation>
    <scope>NUCLEOTIDE SEQUENCE [LARGE SCALE GENOMIC DNA]</scope>
    <source>
        <strain evidence="12">583</strain>
    </source>
</reference>
<accession>A0A7G6T092</accession>
<dbReference type="InterPro" id="IPR018247">
    <property type="entry name" value="EF_Hand_1_Ca_BS"/>
</dbReference>
<evidence type="ECO:0000256" key="7">
    <source>
        <dbReference type="ARBA" id="ARBA00023136"/>
    </source>
</evidence>
<keyword evidence="3" id="KW-0964">Secreted</keyword>
<evidence type="ECO:0000256" key="6">
    <source>
        <dbReference type="ARBA" id="ARBA00023026"/>
    </source>
</evidence>
<dbReference type="Pfam" id="PF00353">
    <property type="entry name" value="HemolysinCabind"/>
    <property type="match status" value="8"/>
</dbReference>
<dbReference type="GO" id="GO:0005509">
    <property type="term" value="F:calcium ion binding"/>
    <property type="evidence" value="ECO:0007669"/>
    <property type="project" value="InterPro"/>
</dbReference>
<dbReference type="InterPro" id="IPR011049">
    <property type="entry name" value="Serralysin-like_metalloprot_C"/>
</dbReference>
<dbReference type="GO" id="GO:0005576">
    <property type="term" value="C:extracellular region"/>
    <property type="evidence" value="ECO:0007669"/>
    <property type="project" value="UniProtKB-SubCell"/>
</dbReference>
<dbReference type="Gene3D" id="2.150.10.10">
    <property type="entry name" value="Serralysin-like metalloprotease, C-terminal"/>
    <property type="match status" value="3"/>
</dbReference>
<proteinExistence type="predicted"/>
<keyword evidence="5" id="KW-0677">Repeat</keyword>
<keyword evidence="6" id="KW-0843">Virulence</keyword>